<dbReference type="InterPro" id="IPR027417">
    <property type="entry name" value="P-loop_NTPase"/>
</dbReference>
<organism evidence="2">
    <name type="scientific">Alloyangia sp. H15</name>
    <dbReference type="NCBI Taxonomy" id="3029062"/>
    <lineage>
        <taxon>Bacteria</taxon>
        <taxon>Pseudomonadati</taxon>
        <taxon>Pseudomonadota</taxon>
        <taxon>Alphaproteobacteria</taxon>
        <taxon>Rhodobacterales</taxon>
        <taxon>Roseobacteraceae</taxon>
        <taxon>Alloyangia</taxon>
    </lineage>
</organism>
<dbReference type="AlphaFoldDB" id="A0AAU8ALR2"/>
<dbReference type="GO" id="GO:0006109">
    <property type="term" value="P:regulation of carbohydrate metabolic process"/>
    <property type="evidence" value="ECO:0007669"/>
    <property type="project" value="InterPro"/>
</dbReference>
<dbReference type="SUPFAM" id="SSF53795">
    <property type="entry name" value="PEP carboxykinase-like"/>
    <property type="match status" value="1"/>
</dbReference>
<dbReference type="RefSeq" id="WP_353473911.1">
    <property type="nucleotide sequence ID" value="NZ_CP123385.1"/>
</dbReference>
<accession>A0AAU8ALR2</accession>
<evidence type="ECO:0000259" key="1">
    <source>
        <dbReference type="Pfam" id="PF07475"/>
    </source>
</evidence>
<dbReference type="Gene3D" id="3.40.50.300">
    <property type="entry name" value="P-loop containing nucleotide triphosphate hydrolases"/>
    <property type="match status" value="1"/>
</dbReference>
<dbReference type="GO" id="GO:0000155">
    <property type="term" value="F:phosphorelay sensor kinase activity"/>
    <property type="evidence" value="ECO:0007669"/>
    <property type="project" value="InterPro"/>
</dbReference>
<gene>
    <name evidence="2" type="ORF">PVT71_18455</name>
</gene>
<proteinExistence type="predicted"/>
<dbReference type="Pfam" id="PF07475">
    <property type="entry name" value="Hpr_kinase_C"/>
    <property type="match status" value="1"/>
</dbReference>
<dbReference type="InterPro" id="IPR011104">
    <property type="entry name" value="Hpr_kin/Pase_C"/>
</dbReference>
<feature type="domain" description="HPr kinase/phosphorylase C-terminal" evidence="1">
    <location>
        <begin position="174"/>
        <end position="227"/>
    </location>
</feature>
<sequence>MSESLFVLPAAGVTLAEVNRQHLLLVPEKELLFSATPPVAEAWAGFELGIASVRLDAAAVAGGGILSDLIRIGALEPLATTSGPARVGCSETVGLAGVHIGLAFEDEALREVLMPCFAHLSVAPRRADDHIVVQRDGDLIGMARRGEDIDWVAPHEAVPLLKIKMTEVLFDHTQHIMLHAALLERNGRGLLLLGDAGAGKSTLATALEEAGFALLSDDIVLLARTGEVAALPFPVTLKEGSWALLGHRRDEIEGAAEHRRPDALNVRYLGLTSDVGWKSVGWVLKLDRRQDGAASVEELTLSVTFAALLGAAWSGEEAMSPEVFEAMTGCLDGAEAGRLEYSDLPRALEAVSRFCTG</sequence>
<protein>
    <recommendedName>
        <fullName evidence="1">HPr kinase/phosphorylase C-terminal domain-containing protein</fullName>
    </recommendedName>
</protein>
<name>A0AAU8ALR2_9RHOB</name>
<reference evidence="2" key="1">
    <citation type="submission" date="2023-02" db="EMBL/GenBank/DDBJ databases">
        <title>Description and genomic characterization of Salipiger bruguierae sp. nov., isolated from the sediment of mangrove plant Bruguiera sexangula.</title>
        <authorList>
            <person name="Long M."/>
        </authorList>
    </citation>
    <scope>NUCLEOTIDE SEQUENCE</scope>
    <source>
        <strain evidence="2">H15</strain>
    </source>
</reference>
<dbReference type="GO" id="GO:0005524">
    <property type="term" value="F:ATP binding"/>
    <property type="evidence" value="ECO:0007669"/>
    <property type="project" value="InterPro"/>
</dbReference>
<evidence type="ECO:0000313" key="2">
    <source>
        <dbReference type="EMBL" id="XCC95074.1"/>
    </source>
</evidence>
<dbReference type="EMBL" id="CP123385">
    <property type="protein sequence ID" value="XCC95074.1"/>
    <property type="molecule type" value="Genomic_DNA"/>
</dbReference>